<dbReference type="EMBL" id="CP002280">
    <property type="protein sequence ID" value="ADP40344.1"/>
    <property type="molecule type" value="Genomic_DNA"/>
</dbReference>
<dbReference type="AlphaFoldDB" id="E3H305"/>
<evidence type="ECO:0000313" key="1">
    <source>
        <dbReference type="EMBL" id="ADP40344.1"/>
    </source>
</evidence>
<reference evidence="2" key="1">
    <citation type="submission" date="2010-10" db="EMBL/GenBank/DDBJ databases">
        <title>The complete genome of Rothia dentocariosa ATCC 17931.</title>
        <authorList>
            <person name="Muzny D."/>
            <person name="Qin X."/>
            <person name="Buhay C."/>
            <person name="Dugan-Rocha S."/>
            <person name="Ding Y."/>
            <person name="Chen G."/>
            <person name="Hawes A."/>
            <person name="Holder M."/>
            <person name="Jhangiani S."/>
            <person name="Johnson A."/>
            <person name="Khan Z."/>
            <person name="Li Z."/>
            <person name="Liu W."/>
            <person name="Liu X."/>
            <person name="Perez L."/>
            <person name="Shen H."/>
            <person name="Wang Q."/>
            <person name="Watt J."/>
            <person name="Xi L."/>
            <person name="Xin Y."/>
            <person name="Zhou J."/>
            <person name="Deng J."/>
            <person name="Jiang H."/>
            <person name="Liu Y."/>
            <person name="Qu J."/>
            <person name="Song X.-Z."/>
            <person name="Zhang L."/>
            <person name="Villasana D."/>
            <person name="Johnson A."/>
            <person name="Liu J."/>
            <person name="Liyanage D."/>
            <person name="Lorensuhewa L."/>
            <person name="Robinson T."/>
            <person name="Song A."/>
            <person name="Song B.-B."/>
            <person name="Dinh H."/>
            <person name="Thornton R."/>
            <person name="Coyle M."/>
            <person name="Francisco L."/>
            <person name="Jackson L."/>
            <person name="Javaid M."/>
            <person name="Korchina V."/>
            <person name="Kovar C."/>
            <person name="Mata R."/>
            <person name="Mathew T."/>
            <person name="Ngo R."/>
            <person name="Nguyen L."/>
            <person name="Nguyen N."/>
            <person name="Okwuonu G."/>
            <person name="Ongeri F."/>
            <person name="Pham C."/>
            <person name="Simmons D."/>
            <person name="Wilczek-Boney K."/>
            <person name="Hale W."/>
            <person name="Jakkamsetti A."/>
            <person name="Pham P."/>
            <person name="Ruth R."/>
            <person name="San Lucas F."/>
            <person name="Warren J."/>
            <person name="Zhang J."/>
            <person name="Zhao Z."/>
            <person name="Zhou C."/>
            <person name="Zhu D."/>
            <person name="Lee S."/>
            <person name="Bess C."/>
            <person name="Blankenburg K."/>
            <person name="Forbes L."/>
            <person name="Fu Q."/>
            <person name="Gubbala S."/>
            <person name="Hirani K."/>
            <person name="Jayaseelan J.C."/>
            <person name="Lara F."/>
            <person name="Munidasa M."/>
            <person name="Palculict T."/>
            <person name="Patil S."/>
            <person name="Pu L.-L."/>
            <person name="Saada N."/>
            <person name="Tang L."/>
            <person name="Weissenberger G."/>
            <person name="Zhu Y."/>
            <person name="Hemphill L."/>
            <person name="Shang Y."/>
            <person name="Youmans B."/>
            <person name="Ayvaz T."/>
            <person name="Ross M."/>
            <person name="Santibanez J."/>
            <person name="Aqrawi P."/>
            <person name="Gross S."/>
            <person name="Joshi V."/>
            <person name="Fowler G."/>
            <person name="Nazareth L."/>
            <person name="Reid J."/>
            <person name="Worley K."/>
            <person name="Petrosino J."/>
            <person name="Highlander S."/>
            <person name="Gibbs R."/>
        </authorList>
    </citation>
    <scope>NUCLEOTIDE SEQUENCE [LARGE SCALE GENOMIC DNA]</scope>
    <source>
        <strain evidence="2">ATCC 17931 / CDC X599 / XDIA</strain>
    </source>
</reference>
<dbReference type="HOGENOM" id="CLU_3316380_0_0_11"/>
<accession>E3H305</accession>
<protein>
    <submittedName>
        <fullName evidence="1">Uncharacterized protein</fullName>
    </submittedName>
</protein>
<sequence>MLVPRKYLWIEGFIISKLQACKVFPMFIPTCGKLKTQDV</sequence>
<name>E3H305_ROTDC</name>
<organism evidence="1 2">
    <name type="scientific">Rothia dentocariosa (strain ATCC 17931 / CDC X599 / XDIA)</name>
    <dbReference type="NCBI Taxonomy" id="762948"/>
    <lineage>
        <taxon>Bacteria</taxon>
        <taxon>Bacillati</taxon>
        <taxon>Actinomycetota</taxon>
        <taxon>Actinomycetes</taxon>
        <taxon>Micrococcales</taxon>
        <taxon>Micrococcaceae</taxon>
        <taxon>Rothia</taxon>
    </lineage>
</organism>
<evidence type="ECO:0000313" key="2">
    <source>
        <dbReference type="Proteomes" id="UP000000387"/>
    </source>
</evidence>
<dbReference type="Proteomes" id="UP000000387">
    <property type="component" value="Chromosome"/>
</dbReference>
<dbReference type="KEGG" id="rdn:HMPREF0733_10886"/>
<proteinExistence type="predicted"/>
<gene>
    <name evidence="1" type="ordered locus">HMPREF0733_10886</name>
</gene>